<sequence>MGICDQPTLQVLPRDALTAPTVDDLQAMSLMLIPRGAAWGSSDDEAPPLTGVRAMLFKGFAVGLKAAYDRLTEVLQASGVTSQYIATDEWENEIGLPDACLTPPEDDEARRQAIIERRRWRGIMTPADFACLVDNLGYSARIEDHFDGMRVGSPIGNLRLGRSSDECVVTFVVELVSPPTHFAIGTDGIGNVRLTDYRSADDLACYLDRVMPADILPVINYVA</sequence>
<dbReference type="RefSeq" id="WP_288199453.1">
    <property type="nucleotide sequence ID" value="NZ_LT608334.1"/>
</dbReference>
<reference evidence="1" key="1">
    <citation type="submission" date="2016-08" db="EMBL/GenBank/DDBJ databases">
        <authorList>
            <person name="Seilhamer J.J."/>
        </authorList>
    </citation>
    <scope>NUCLEOTIDE SEQUENCE</scope>
    <source>
        <strain evidence="1">86</strain>
    </source>
</reference>
<proteinExistence type="predicted"/>
<organism evidence="1">
    <name type="scientific">uncultured Pleomorphomonas sp</name>
    <dbReference type="NCBI Taxonomy" id="442121"/>
    <lineage>
        <taxon>Bacteria</taxon>
        <taxon>Pseudomonadati</taxon>
        <taxon>Pseudomonadota</taxon>
        <taxon>Alphaproteobacteria</taxon>
        <taxon>Hyphomicrobiales</taxon>
        <taxon>Pleomorphomonadaceae</taxon>
        <taxon>Pleomorphomonas</taxon>
        <taxon>environmental samples</taxon>
    </lineage>
</organism>
<protein>
    <submittedName>
        <fullName evidence="1">Putative bacteriophage related protein</fullName>
    </submittedName>
</protein>
<dbReference type="AlphaFoldDB" id="A0A212L6Z0"/>
<accession>A0A212L6Z0</accession>
<name>A0A212L6Z0_9HYPH</name>
<gene>
    <name evidence="1" type="ORF">KL86PLE_110029</name>
</gene>
<evidence type="ECO:0000313" key="1">
    <source>
        <dbReference type="EMBL" id="SCM73342.1"/>
    </source>
</evidence>
<dbReference type="EMBL" id="FMJD01000003">
    <property type="protein sequence ID" value="SCM73342.1"/>
    <property type="molecule type" value="Genomic_DNA"/>
</dbReference>